<evidence type="ECO:0000313" key="2">
    <source>
        <dbReference type="EMBL" id="CAL1680887.1"/>
    </source>
</evidence>
<feature type="compositionally biased region" description="Polar residues" evidence="1">
    <location>
        <begin position="215"/>
        <end position="224"/>
    </location>
</feature>
<organism evidence="2 3">
    <name type="scientific">Lasius platythorax</name>
    <dbReference type="NCBI Taxonomy" id="488582"/>
    <lineage>
        <taxon>Eukaryota</taxon>
        <taxon>Metazoa</taxon>
        <taxon>Ecdysozoa</taxon>
        <taxon>Arthropoda</taxon>
        <taxon>Hexapoda</taxon>
        <taxon>Insecta</taxon>
        <taxon>Pterygota</taxon>
        <taxon>Neoptera</taxon>
        <taxon>Endopterygota</taxon>
        <taxon>Hymenoptera</taxon>
        <taxon>Apocrita</taxon>
        <taxon>Aculeata</taxon>
        <taxon>Formicoidea</taxon>
        <taxon>Formicidae</taxon>
        <taxon>Formicinae</taxon>
        <taxon>Lasius</taxon>
        <taxon>Lasius</taxon>
    </lineage>
</organism>
<evidence type="ECO:0000256" key="1">
    <source>
        <dbReference type="SAM" id="MobiDB-lite"/>
    </source>
</evidence>
<dbReference type="AlphaFoldDB" id="A0AAV2NKZ4"/>
<gene>
    <name evidence="2" type="ORF">LPLAT_LOCUS6835</name>
</gene>
<keyword evidence="3" id="KW-1185">Reference proteome</keyword>
<feature type="region of interest" description="Disordered" evidence="1">
    <location>
        <begin position="1"/>
        <end position="34"/>
    </location>
</feature>
<reference evidence="2" key="1">
    <citation type="submission" date="2024-04" db="EMBL/GenBank/DDBJ databases">
        <authorList>
            <consortium name="Molecular Ecology Group"/>
        </authorList>
    </citation>
    <scope>NUCLEOTIDE SEQUENCE</scope>
</reference>
<protein>
    <submittedName>
        <fullName evidence="2">Uncharacterized protein</fullName>
    </submittedName>
</protein>
<feature type="compositionally biased region" description="Basic and acidic residues" evidence="1">
    <location>
        <begin position="11"/>
        <end position="26"/>
    </location>
</feature>
<proteinExistence type="predicted"/>
<sequence length="235" mass="26123">MPVRPAGKLEPQLKAHNPHEKHDGNTKGKKCTPQSLLGASEAGALDVTVPGTDVSSSSIRRTRVLPTSTTAKMAIVDEGRTDWVDMVEEEESSLISQRTQETTGKQGLPNSQILNKVPIVVLSRTPSICPMVSTEEDRNDTDVSSLSQHSAPSIIRRIQVTNGDEERKKAEMALRKKEKEIQIKLDLDDLEVKPADTRARRKMKKEIMSKRLTRSRTAPATSRVATDCSWRYRPS</sequence>
<accession>A0AAV2NKZ4</accession>
<evidence type="ECO:0000313" key="3">
    <source>
        <dbReference type="Proteomes" id="UP001497644"/>
    </source>
</evidence>
<dbReference type="EMBL" id="OZ034825">
    <property type="protein sequence ID" value="CAL1680887.1"/>
    <property type="molecule type" value="Genomic_DNA"/>
</dbReference>
<feature type="region of interest" description="Disordered" evidence="1">
    <location>
        <begin position="198"/>
        <end position="235"/>
    </location>
</feature>
<name>A0AAV2NKZ4_9HYME</name>
<dbReference type="Proteomes" id="UP001497644">
    <property type="component" value="Chromosome 2"/>
</dbReference>